<gene>
    <name evidence="3" type="ORF">FCC1311_021461</name>
</gene>
<dbReference type="GO" id="GO:0005737">
    <property type="term" value="C:cytoplasm"/>
    <property type="evidence" value="ECO:0007669"/>
    <property type="project" value="TreeGrafter"/>
</dbReference>
<organism evidence="3 4">
    <name type="scientific">Hondaea fermentalgiana</name>
    <dbReference type="NCBI Taxonomy" id="2315210"/>
    <lineage>
        <taxon>Eukaryota</taxon>
        <taxon>Sar</taxon>
        <taxon>Stramenopiles</taxon>
        <taxon>Bigyra</taxon>
        <taxon>Labyrinthulomycetes</taxon>
        <taxon>Thraustochytrida</taxon>
        <taxon>Thraustochytriidae</taxon>
        <taxon>Hondaea</taxon>
    </lineage>
</organism>
<dbReference type="OrthoDB" id="414698at2759"/>
<dbReference type="GO" id="GO:0005634">
    <property type="term" value="C:nucleus"/>
    <property type="evidence" value="ECO:0007669"/>
    <property type="project" value="TreeGrafter"/>
</dbReference>
<dbReference type="Gene3D" id="3.40.50.1820">
    <property type="entry name" value="alpha/beta hydrolase"/>
    <property type="match status" value="1"/>
</dbReference>
<accession>A0A2R5G8S6</accession>
<evidence type="ECO:0000313" key="4">
    <source>
        <dbReference type="Proteomes" id="UP000241890"/>
    </source>
</evidence>
<dbReference type="PANTHER" id="PTHR48070">
    <property type="entry name" value="ESTERASE OVCA2"/>
    <property type="match status" value="1"/>
</dbReference>
<dbReference type="InParanoid" id="A0A2R5G8S6"/>
<dbReference type="InterPro" id="IPR050593">
    <property type="entry name" value="LovG"/>
</dbReference>
<dbReference type="InterPro" id="IPR029058">
    <property type="entry name" value="AB_hydrolase_fold"/>
</dbReference>
<evidence type="ECO:0000313" key="3">
    <source>
        <dbReference type="EMBL" id="GBG27466.1"/>
    </source>
</evidence>
<dbReference type="GO" id="GO:0016787">
    <property type="term" value="F:hydrolase activity"/>
    <property type="evidence" value="ECO:0007669"/>
    <property type="project" value="UniProtKB-KW"/>
</dbReference>
<comment type="caution">
    <text evidence="3">The sequence shown here is derived from an EMBL/GenBank/DDBJ whole genome shotgun (WGS) entry which is preliminary data.</text>
</comment>
<dbReference type="PANTHER" id="PTHR48070:SF6">
    <property type="entry name" value="ESTERASE OVCA2"/>
    <property type="match status" value="1"/>
</dbReference>
<keyword evidence="1" id="KW-0378">Hydrolase</keyword>
<protein>
    <submittedName>
        <fullName evidence="3">Esterase OVCA2</fullName>
    </submittedName>
</protein>
<sequence>MPREMRLLALHGRYQSAVRFAEKLAGSRADKGGQVFEDGSTVLRTRIRVEREPRKSEAGGEIMVDRGLVEVDFACGSKLELVALESPHEVEAQVNLASNKSLRRKPAKRRGTPCSTRAWWFKKDDDPHFGADQSIDLVLRTLREQGPFDGLLGYSQGASLVGLLCSRDFADGANVDIGIMCSGYAYDGASLEARENMRSLHLYSPLDRMIRADKSENLARLMNGIAVEHEKGHSLPVPWVYEQIYERFFPHEGERTSAGGF</sequence>
<dbReference type="AlphaFoldDB" id="A0A2R5G8S6"/>
<dbReference type="EMBL" id="BEYU01000031">
    <property type="protein sequence ID" value="GBG27466.1"/>
    <property type="molecule type" value="Genomic_DNA"/>
</dbReference>
<feature type="domain" description="Serine hydrolase" evidence="2">
    <location>
        <begin position="1"/>
        <end position="236"/>
    </location>
</feature>
<proteinExistence type="predicted"/>
<dbReference type="Pfam" id="PF03959">
    <property type="entry name" value="FSH1"/>
    <property type="match status" value="1"/>
</dbReference>
<keyword evidence="4" id="KW-1185">Reference proteome</keyword>
<reference evidence="3 4" key="1">
    <citation type="submission" date="2017-12" db="EMBL/GenBank/DDBJ databases">
        <title>Sequencing, de novo assembly and annotation of complete genome of a new Thraustochytrid species, strain FCC1311.</title>
        <authorList>
            <person name="Sedici K."/>
            <person name="Godart F."/>
            <person name="Aiese Cigliano R."/>
            <person name="Sanseverino W."/>
            <person name="Barakat M."/>
            <person name="Ortet P."/>
            <person name="Marechal E."/>
            <person name="Cagnac O."/>
            <person name="Amato A."/>
        </authorList>
    </citation>
    <scope>NUCLEOTIDE SEQUENCE [LARGE SCALE GENOMIC DNA]</scope>
</reference>
<evidence type="ECO:0000256" key="1">
    <source>
        <dbReference type="ARBA" id="ARBA00022801"/>
    </source>
</evidence>
<name>A0A2R5G8S6_9STRA</name>
<dbReference type="InterPro" id="IPR005645">
    <property type="entry name" value="FSH-like_dom"/>
</dbReference>
<dbReference type="Proteomes" id="UP000241890">
    <property type="component" value="Unassembled WGS sequence"/>
</dbReference>
<dbReference type="SUPFAM" id="SSF53474">
    <property type="entry name" value="alpha/beta-Hydrolases"/>
    <property type="match status" value="1"/>
</dbReference>
<evidence type="ECO:0000259" key="2">
    <source>
        <dbReference type="Pfam" id="PF03959"/>
    </source>
</evidence>